<gene>
    <name evidence="1" type="ORF">LCGC14_0585150</name>
</gene>
<comment type="caution">
    <text evidence="1">The sequence shown here is derived from an EMBL/GenBank/DDBJ whole genome shotgun (WGS) entry which is preliminary data.</text>
</comment>
<dbReference type="EMBL" id="LAZR01000898">
    <property type="protein sequence ID" value="KKN55143.1"/>
    <property type="molecule type" value="Genomic_DNA"/>
</dbReference>
<dbReference type="AlphaFoldDB" id="A0A0F9UNF2"/>
<protein>
    <submittedName>
        <fullName evidence="1">Uncharacterized protein</fullName>
    </submittedName>
</protein>
<organism evidence="1">
    <name type="scientific">marine sediment metagenome</name>
    <dbReference type="NCBI Taxonomy" id="412755"/>
    <lineage>
        <taxon>unclassified sequences</taxon>
        <taxon>metagenomes</taxon>
        <taxon>ecological metagenomes</taxon>
    </lineage>
</organism>
<sequence length="99" mass="11348">MGLSADARELKVWIENDGNLHRQMTVPIFNNLRRKIAKGTFRKDLSVKAFRHLADRGTKNYQLENLSPPRRTGFFFSVSVRNEVARALADDFAAEEGLR</sequence>
<name>A0A0F9UNF2_9ZZZZ</name>
<evidence type="ECO:0000313" key="1">
    <source>
        <dbReference type="EMBL" id="KKN55143.1"/>
    </source>
</evidence>
<proteinExistence type="predicted"/>
<reference evidence="1" key="1">
    <citation type="journal article" date="2015" name="Nature">
        <title>Complex archaea that bridge the gap between prokaryotes and eukaryotes.</title>
        <authorList>
            <person name="Spang A."/>
            <person name="Saw J.H."/>
            <person name="Jorgensen S.L."/>
            <person name="Zaremba-Niedzwiedzka K."/>
            <person name="Martijn J."/>
            <person name="Lind A.E."/>
            <person name="van Eijk R."/>
            <person name="Schleper C."/>
            <person name="Guy L."/>
            <person name="Ettema T.J."/>
        </authorList>
    </citation>
    <scope>NUCLEOTIDE SEQUENCE</scope>
</reference>
<accession>A0A0F9UNF2</accession>